<dbReference type="FunFam" id="1.20.1510.10:FF:000006">
    <property type="entry name" value="Divalent cation efflux transporter"/>
    <property type="match status" value="1"/>
</dbReference>
<dbReference type="GO" id="GO:0008324">
    <property type="term" value="F:monoatomic cation transmembrane transporter activity"/>
    <property type="evidence" value="ECO:0007669"/>
    <property type="project" value="InterPro"/>
</dbReference>
<dbReference type="GO" id="GO:0016020">
    <property type="term" value="C:membrane"/>
    <property type="evidence" value="ECO:0007669"/>
    <property type="project" value="UniProtKB-SubCell"/>
</dbReference>
<evidence type="ECO:0000256" key="1">
    <source>
        <dbReference type="ARBA" id="ARBA00004141"/>
    </source>
</evidence>
<feature type="transmembrane region" description="Helical" evidence="7">
    <location>
        <begin position="130"/>
        <end position="151"/>
    </location>
</feature>
<dbReference type="PANTHER" id="PTHR43840:SF50">
    <property type="entry name" value="MANGANESE EFFLUX SYSTEM PROTEIN MNES"/>
    <property type="match status" value="1"/>
</dbReference>
<feature type="transmembrane region" description="Helical" evidence="7">
    <location>
        <begin position="24"/>
        <end position="50"/>
    </location>
</feature>
<keyword evidence="5 7" id="KW-1133">Transmembrane helix</keyword>
<evidence type="ECO:0000256" key="4">
    <source>
        <dbReference type="ARBA" id="ARBA00022692"/>
    </source>
</evidence>
<dbReference type="STRING" id="1423734.FC83_GL001936"/>
<evidence type="ECO:0000256" key="2">
    <source>
        <dbReference type="ARBA" id="ARBA00008114"/>
    </source>
</evidence>
<evidence type="ECO:0000256" key="5">
    <source>
        <dbReference type="ARBA" id="ARBA00022989"/>
    </source>
</evidence>
<comment type="caution">
    <text evidence="9">The sequence shown here is derived from an EMBL/GenBank/DDBJ whole genome shotgun (WGS) entry which is preliminary data.</text>
</comment>
<feature type="transmembrane region" description="Helical" evidence="7">
    <location>
        <begin position="197"/>
        <end position="219"/>
    </location>
</feature>
<dbReference type="SUPFAM" id="SSF161111">
    <property type="entry name" value="Cation efflux protein transmembrane domain-like"/>
    <property type="match status" value="1"/>
</dbReference>
<sequence>MINLIINWSDQRFKDRQPEDRREGYGLVSGCVGLVTNIFLAVFKVMIGLISGSVSIMADALNSVTDTFSSILTLVGFKMSAKKPDEDHPYGHQRYEYISGLFIAILLLFVGLQFLKDSFLKILKPEDVQISALVIVILVLSIFIKLWQNFFYIKIGNHIDSNTLKATAKDSLMDVLTTSAILLSSLLFQFWHINVDGWVGLLVALYITYSGLGMLRGFINELLGNRGPVMRKSSV</sequence>
<evidence type="ECO:0000313" key="10">
    <source>
        <dbReference type="Proteomes" id="UP000051236"/>
    </source>
</evidence>
<evidence type="ECO:0000313" key="9">
    <source>
        <dbReference type="EMBL" id="KRM34799.1"/>
    </source>
</evidence>
<dbReference type="Proteomes" id="UP000051236">
    <property type="component" value="Unassembled WGS sequence"/>
</dbReference>
<dbReference type="PATRIC" id="fig|1423734.3.peg.1959"/>
<feature type="transmembrane region" description="Helical" evidence="7">
    <location>
        <begin position="172"/>
        <end position="191"/>
    </location>
</feature>
<proteinExistence type="inferred from homology"/>
<feature type="domain" description="Cation efflux protein transmembrane" evidence="8">
    <location>
        <begin position="32"/>
        <end position="223"/>
    </location>
</feature>
<evidence type="ECO:0000256" key="3">
    <source>
        <dbReference type="ARBA" id="ARBA00022448"/>
    </source>
</evidence>
<comment type="similarity">
    <text evidence="2">Belongs to the cation diffusion facilitator (CDF) transporter (TC 2.A.4) family.</text>
</comment>
<keyword evidence="10" id="KW-1185">Reference proteome</keyword>
<dbReference type="NCBIfam" id="TIGR01297">
    <property type="entry name" value="CDF"/>
    <property type="match status" value="1"/>
</dbReference>
<keyword evidence="3" id="KW-0813">Transport</keyword>
<dbReference type="Pfam" id="PF01545">
    <property type="entry name" value="Cation_efflux"/>
    <property type="match status" value="1"/>
</dbReference>
<feature type="transmembrane region" description="Helical" evidence="7">
    <location>
        <begin position="56"/>
        <end position="77"/>
    </location>
</feature>
<protein>
    <submittedName>
        <fullName evidence="9">Cation diffusion facilitator family transporter</fullName>
    </submittedName>
</protein>
<organism evidence="9 10">
    <name type="scientific">Agrilactobacillus composti DSM 18527 = JCM 14202</name>
    <dbReference type="NCBI Taxonomy" id="1423734"/>
    <lineage>
        <taxon>Bacteria</taxon>
        <taxon>Bacillati</taxon>
        <taxon>Bacillota</taxon>
        <taxon>Bacilli</taxon>
        <taxon>Lactobacillales</taxon>
        <taxon>Lactobacillaceae</taxon>
        <taxon>Agrilactobacillus</taxon>
    </lineage>
</organism>
<name>X0PNY2_9LACO</name>
<evidence type="ECO:0000256" key="6">
    <source>
        <dbReference type="ARBA" id="ARBA00023136"/>
    </source>
</evidence>
<gene>
    <name evidence="9" type="ORF">FC83_GL001936</name>
</gene>
<dbReference type="AlphaFoldDB" id="X0PNY2"/>
<dbReference type="InterPro" id="IPR002524">
    <property type="entry name" value="Cation_efflux"/>
</dbReference>
<comment type="subcellular location">
    <subcellularLocation>
        <location evidence="1">Membrane</location>
        <topology evidence="1">Multi-pass membrane protein</topology>
    </subcellularLocation>
</comment>
<accession>X0PNY2</accession>
<dbReference type="InterPro" id="IPR027469">
    <property type="entry name" value="Cation_efflux_TMD_sf"/>
</dbReference>
<reference evidence="9 10" key="1">
    <citation type="journal article" date="2015" name="Genome Announc.">
        <title>Expanding the biotechnology potential of lactobacilli through comparative genomics of 213 strains and associated genera.</title>
        <authorList>
            <person name="Sun Z."/>
            <person name="Harris H.M."/>
            <person name="McCann A."/>
            <person name="Guo C."/>
            <person name="Argimon S."/>
            <person name="Zhang W."/>
            <person name="Yang X."/>
            <person name="Jeffery I.B."/>
            <person name="Cooney J.C."/>
            <person name="Kagawa T.F."/>
            <person name="Liu W."/>
            <person name="Song Y."/>
            <person name="Salvetti E."/>
            <person name="Wrobel A."/>
            <person name="Rasinkangas P."/>
            <person name="Parkhill J."/>
            <person name="Rea M.C."/>
            <person name="O'Sullivan O."/>
            <person name="Ritari J."/>
            <person name="Douillard F.P."/>
            <person name="Paul Ross R."/>
            <person name="Yang R."/>
            <person name="Briner A.E."/>
            <person name="Felis G.E."/>
            <person name="de Vos W.M."/>
            <person name="Barrangou R."/>
            <person name="Klaenhammer T.R."/>
            <person name="Caufield P.W."/>
            <person name="Cui Y."/>
            <person name="Zhang H."/>
            <person name="O'Toole P.W."/>
        </authorList>
    </citation>
    <scope>NUCLEOTIDE SEQUENCE [LARGE SCALE GENOMIC DNA]</scope>
    <source>
        <strain evidence="9 10">DSM 18527</strain>
    </source>
</reference>
<evidence type="ECO:0000256" key="7">
    <source>
        <dbReference type="SAM" id="Phobius"/>
    </source>
</evidence>
<dbReference type="RefSeq" id="WP_052004457.1">
    <property type="nucleotide sequence ID" value="NZ_AZGA01000020.1"/>
</dbReference>
<dbReference type="EMBL" id="AZGA01000020">
    <property type="protein sequence ID" value="KRM34799.1"/>
    <property type="molecule type" value="Genomic_DNA"/>
</dbReference>
<dbReference type="InterPro" id="IPR058533">
    <property type="entry name" value="Cation_efflux_TM"/>
</dbReference>
<dbReference type="InterPro" id="IPR050291">
    <property type="entry name" value="CDF_Transporter"/>
</dbReference>
<dbReference type="eggNOG" id="COG0053">
    <property type="taxonomic scope" value="Bacteria"/>
</dbReference>
<dbReference type="Gene3D" id="1.20.1510.10">
    <property type="entry name" value="Cation efflux protein transmembrane domain"/>
    <property type="match status" value="1"/>
</dbReference>
<dbReference type="PANTHER" id="PTHR43840">
    <property type="entry name" value="MITOCHONDRIAL METAL TRANSPORTER 1-RELATED"/>
    <property type="match status" value="1"/>
</dbReference>
<dbReference type="OrthoDB" id="9806522at2"/>
<feature type="transmembrane region" description="Helical" evidence="7">
    <location>
        <begin position="97"/>
        <end position="115"/>
    </location>
</feature>
<keyword evidence="6 7" id="KW-0472">Membrane</keyword>
<evidence type="ECO:0000259" key="8">
    <source>
        <dbReference type="Pfam" id="PF01545"/>
    </source>
</evidence>
<keyword evidence="4 7" id="KW-0812">Transmembrane</keyword>